<accession>A0AAV8SPA7</accession>
<name>A0AAV8SPA7_9ROSI</name>
<protein>
    <recommendedName>
        <fullName evidence="1">Reverse transcriptase Ty1/copia-type domain-containing protein</fullName>
    </recommendedName>
</protein>
<reference evidence="2 3" key="1">
    <citation type="submission" date="2021-09" db="EMBL/GenBank/DDBJ databases">
        <title>Genomic insights and catalytic innovation underlie evolution of tropane alkaloids biosynthesis.</title>
        <authorList>
            <person name="Wang Y.-J."/>
            <person name="Tian T."/>
            <person name="Huang J.-P."/>
            <person name="Huang S.-X."/>
        </authorList>
    </citation>
    <scope>NUCLEOTIDE SEQUENCE [LARGE SCALE GENOMIC DNA]</scope>
    <source>
        <strain evidence="2">KIB-2018</strain>
        <tissue evidence="2">Leaf</tissue>
    </source>
</reference>
<evidence type="ECO:0000313" key="3">
    <source>
        <dbReference type="Proteomes" id="UP001159364"/>
    </source>
</evidence>
<gene>
    <name evidence="2" type="ORF">K2173_002010</name>
</gene>
<dbReference type="Pfam" id="PF07727">
    <property type="entry name" value="RVT_2"/>
    <property type="match status" value="1"/>
</dbReference>
<dbReference type="AlphaFoldDB" id="A0AAV8SPA7"/>
<keyword evidence="3" id="KW-1185">Reference proteome</keyword>
<dbReference type="InterPro" id="IPR013103">
    <property type="entry name" value="RVT_2"/>
</dbReference>
<organism evidence="2 3">
    <name type="scientific">Erythroxylum novogranatense</name>
    <dbReference type="NCBI Taxonomy" id="1862640"/>
    <lineage>
        <taxon>Eukaryota</taxon>
        <taxon>Viridiplantae</taxon>
        <taxon>Streptophyta</taxon>
        <taxon>Embryophyta</taxon>
        <taxon>Tracheophyta</taxon>
        <taxon>Spermatophyta</taxon>
        <taxon>Magnoliopsida</taxon>
        <taxon>eudicotyledons</taxon>
        <taxon>Gunneridae</taxon>
        <taxon>Pentapetalae</taxon>
        <taxon>rosids</taxon>
        <taxon>fabids</taxon>
        <taxon>Malpighiales</taxon>
        <taxon>Erythroxylaceae</taxon>
        <taxon>Erythroxylum</taxon>
    </lineage>
</organism>
<evidence type="ECO:0000313" key="2">
    <source>
        <dbReference type="EMBL" id="KAJ8754112.1"/>
    </source>
</evidence>
<sequence>MERITITIEDEPTNFKEAMSDIDSLKWQEAIKSEMESMYTNQVWTLVNAPEGIVPIGYKWVFKRKTDMDGNVHTYKARLVAKGYRQKQGVDFDETFSPVAMLKSIRILLAIAAYHDYEI</sequence>
<feature type="domain" description="Reverse transcriptase Ty1/copia-type" evidence="1">
    <location>
        <begin position="41"/>
        <end position="117"/>
    </location>
</feature>
<evidence type="ECO:0000259" key="1">
    <source>
        <dbReference type="Pfam" id="PF07727"/>
    </source>
</evidence>
<proteinExistence type="predicted"/>
<dbReference type="Proteomes" id="UP001159364">
    <property type="component" value="Linkage Group LG09"/>
</dbReference>
<comment type="caution">
    <text evidence="2">The sequence shown here is derived from an EMBL/GenBank/DDBJ whole genome shotgun (WGS) entry which is preliminary data.</text>
</comment>
<dbReference type="EMBL" id="JAIWQS010000009">
    <property type="protein sequence ID" value="KAJ8754112.1"/>
    <property type="molecule type" value="Genomic_DNA"/>
</dbReference>